<evidence type="ECO:0000313" key="2">
    <source>
        <dbReference type="Proteomes" id="UP001433071"/>
    </source>
</evidence>
<reference evidence="1 2" key="1">
    <citation type="journal article" date="2024" name="Proc. Natl. Acad. Sci. U.S.A.">
        <title>The evolutionary genomics of adaptation to stress in wild rhizobium bacteria.</title>
        <authorList>
            <person name="Kehlet-Delgado H."/>
            <person name="Montoya A.P."/>
            <person name="Jensen K.T."/>
            <person name="Wendlandt C.E."/>
            <person name="Dexheimer C."/>
            <person name="Roberts M."/>
            <person name="Torres Martinez L."/>
            <person name="Friesen M.L."/>
            <person name="Griffitts J.S."/>
            <person name="Porter S.S."/>
        </authorList>
    </citation>
    <scope>NUCLEOTIDE SEQUENCE [LARGE SCALE GENOMIC DNA]</scope>
    <source>
        <strain evidence="1 2">M0641</strain>
    </source>
</reference>
<organism evidence="1 2">
    <name type="scientific">Mesorhizobium caraganae</name>
    <dbReference type="NCBI Taxonomy" id="483206"/>
    <lineage>
        <taxon>Bacteria</taxon>
        <taxon>Pseudomonadati</taxon>
        <taxon>Pseudomonadota</taxon>
        <taxon>Alphaproteobacteria</taxon>
        <taxon>Hyphomicrobiales</taxon>
        <taxon>Phyllobacteriaceae</taxon>
        <taxon>Mesorhizobium</taxon>
    </lineage>
</organism>
<name>A0ABV1Z6F7_9HYPH</name>
<dbReference type="Proteomes" id="UP001433071">
    <property type="component" value="Unassembled WGS sequence"/>
</dbReference>
<protein>
    <recommendedName>
        <fullName evidence="3">DUF1254 domain-containing protein</fullName>
    </recommendedName>
</protein>
<dbReference type="EMBL" id="JAMYQB010000023">
    <property type="protein sequence ID" value="MER9407246.1"/>
    <property type="molecule type" value="Genomic_DNA"/>
</dbReference>
<comment type="caution">
    <text evidence="1">The sequence shown here is derived from an EMBL/GenBank/DDBJ whole genome shotgun (WGS) entry which is preliminary data.</text>
</comment>
<sequence length="241" mass="26828">MEGISIGVVPEGMGRYKRPRSHLVGPGPARPDHEIWEECMTRTARLGRCGVLVLTGLVLAWCAAATAQAEDANKADIEALKKSLAKYEYYTTAVRDLYLSTVGCVYYSGERIDGAMDYPKGAMGIHFVNVPSVGQKLDPMRPNVLIYEPTKKGLKLVGVEWLVPLTPDTKEPPKLFGQTFMGPMEGHYPLIPREFVHYDLHAWLFRDNPNGMFSPTNPNVKCSKAEFPMLEKPTKMMPGPM</sequence>
<evidence type="ECO:0008006" key="3">
    <source>
        <dbReference type="Google" id="ProtNLM"/>
    </source>
</evidence>
<proteinExistence type="predicted"/>
<keyword evidence="2" id="KW-1185">Reference proteome</keyword>
<accession>A0ABV1Z6F7</accession>
<gene>
    <name evidence="1" type="ORF">NKI36_24755</name>
</gene>
<evidence type="ECO:0000313" key="1">
    <source>
        <dbReference type="EMBL" id="MER9407246.1"/>
    </source>
</evidence>